<dbReference type="InterPro" id="IPR006944">
    <property type="entry name" value="Phage/GTA_portal"/>
</dbReference>
<dbReference type="InterPro" id="IPR006427">
    <property type="entry name" value="Portal_HK97"/>
</dbReference>
<dbReference type="Pfam" id="PF04860">
    <property type="entry name" value="Phage_portal"/>
    <property type="match status" value="1"/>
</dbReference>
<dbReference type="EMBL" id="JAVLAM010000004">
    <property type="protein sequence ID" value="MDT7015288.1"/>
    <property type="molecule type" value="Genomic_DNA"/>
</dbReference>
<protein>
    <submittedName>
        <fullName evidence="1">Phage portal protein</fullName>
    </submittedName>
</protein>
<accession>A0AAW8W937</accession>
<reference evidence="1" key="1">
    <citation type="submission" date="2023-08" db="EMBL/GenBank/DDBJ databases">
        <authorList>
            <person name="Page C.A."/>
            <person name="Perez-Diaz I.M."/>
        </authorList>
    </citation>
    <scope>NUCLEOTIDE SEQUENCE</scope>
    <source>
        <strain evidence="1">3.8.38</strain>
    </source>
</reference>
<dbReference type="Proteomes" id="UP001254075">
    <property type="component" value="Unassembled WGS sequence"/>
</dbReference>
<dbReference type="RefSeq" id="WP_168868673.1">
    <property type="nucleotide sequence ID" value="NZ_JAVLAM010000004.1"/>
</dbReference>
<proteinExistence type="predicted"/>
<gene>
    <name evidence="1" type="ORF">RI532_12980</name>
</gene>
<name>A0AAW8W937_9LACO</name>
<evidence type="ECO:0000313" key="1">
    <source>
        <dbReference type="EMBL" id="MDT7015288.1"/>
    </source>
</evidence>
<evidence type="ECO:0000313" key="2">
    <source>
        <dbReference type="Proteomes" id="UP001254075"/>
    </source>
</evidence>
<dbReference type="AlphaFoldDB" id="A0AAW8W937"/>
<sequence length="382" mass="41684">MKFTNPFKRRFSNRAWVPSSDYQPFLIVNGQVVKSASYATASAALKNSDIYSVVNLISADVSSCKFVSANDFLLHKLNAPNPIINSYNFWQSVTGALLLNGNAYVVMNLDASGRLHHFEQVTPPQVQIIIDDGEQNVNYKVTYYDNRGTVTIPAGQMLHFKLLSNLSDNKFIGVSPLQSLVGDLNIQDKANDMALKSLNQAIRPSGILTLAAGGVDPEAKENVRREFERANSGANAGRVMVMDPTATYSTPQIDSNIANLLNSVSYTRNQVAKAFGVPQDFLNNESAHSNIDQVRSTYSQALNKYIYALSSELTMKLGVGVDLDMQPAIDPDYSQYAATISDLTKNDALEGVQATHILKSVGFIPVDTPDFDVGNDPTKGGE</sequence>
<comment type="caution">
    <text evidence="1">The sequence shown here is derived from an EMBL/GenBank/DDBJ whole genome shotgun (WGS) entry which is preliminary data.</text>
</comment>
<organism evidence="1 2">
    <name type="scientific">Levilactobacillus namurensis</name>
    <dbReference type="NCBI Taxonomy" id="380393"/>
    <lineage>
        <taxon>Bacteria</taxon>
        <taxon>Bacillati</taxon>
        <taxon>Bacillota</taxon>
        <taxon>Bacilli</taxon>
        <taxon>Lactobacillales</taxon>
        <taxon>Lactobacillaceae</taxon>
        <taxon>Levilactobacillus</taxon>
    </lineage>
</organism>
<dbReference type="NCBIfam" id="TIGR01537">
    <property type="entry name" value="portal_HK97"/>
    <property type="match status" value="1"/>
</dbReference>